<dbReference type="Gene3D" id="3.40.50.720">
    <property type="entry name" value="NAD(P)-binding Rossmann-like Domain"/>
    <property type="match status" value="1"/>
</dbReference>
<organism evidence="2 3">
    <name type="scientific">Speluncibacter jeojiensis</name>
    <dbReference type="NCBI Taxonomy" id="2710754"/>
    <lineage>
        <taxon>Bacteria</taxon>
        <taxon>Bacillati</taxon>
        <taxon>Actinomycetota</taxon>
        <taxon>Actinomycetes</taxon>
        <taxon>Mycobacteriales</taxon>
        <taxon>Speluncibacteraceae</taxon>
        <taxon>Speluncibacter</taxon>
    </lineage>
</organism>
<dbReference type="InterPro" id="IPR051783">
    <property type="entry name" value="NAD(P)-dependent_oxidoreduct"/>
</dbReference>
<evidence type="ECO:0000313" key="2">
    <source>
        <dbReference type="EMBL" id="MDG3014081.1"/>
    </source>
</evidence>
<dbReference type="SUPFAM" id="SSF51735">
    <property type="entry name" value="NAD(P)-binding Rossmann-fold domains"/>
    <property type="match status" value="1"/>
</dbReference>
<dbReference type="InterPro" id="IPR001509">
    <property type="entry name" value="Epimerase_deHydtase"/>
</dbReference>
<dbReference type="PANTHER" id="PTHR48079:SF6">
    <property type="entry name" value="NAD(P)-BINDING DOMAIN-CONTAINING PROTEIN-RELATED"/>
    <property type="match status" value="1"/>
</dbReference>
<dbReference type="GO" id="GO:0005737">
    <property type="term" value="C:cytoplasm"/>
    <property type="evidence" value="ECO:0007669"/>
    <property type="project" value="TreeGrafter"/>
</dbReference>
<protein>
    <submittedName>
        <fullName evidence="2">NAD(P)-dependent oxidoreductase</fullName>
    </submittedName>
</protein>
<dbReference type="Proteomes" id="UP001152755">
    <property type="component" value="Unassembled WGS sequence"/>
</dbReference>
<proteinExistence type="predicted"/>
<dbReference type="InterPro" id="IPR036291">
    <property type="entry name" value="NAD(P)-bd_dom_sf"/>
</dbReference>
<sequence>MRIFLAGASGVIGRRLVPALTGAGHEVWGTTRRPDRTAAIAAAGARPVLLDALDAEAVRAAVAGCAPDVVIHQLTDLASRDFAANSRIREQATRNLVDAARTAGIERLLAQSIAFVHPDGTRPATEQDPIDDDPARAVTLDGVRALESTVAEIEQSVILRYGMLYGPGTWYAPDGLMAEQAHAGTLPAGPEVTSFVHVDDAVDATVAALDWPAGIVNIVDDEPASGRDWAPVFAAAVGAPAPEPTDDGPIGRPISNALARSRGWSPRHSTWRTGFTA</sequence>
<gene>
    <name evidence="2" type="ORF">NVS88_05855</name>
</gene>
<name>A0A9X4LYS1_9ACTN</name>
<dbReference type="PANTHER" id="PTHR48079">
    <property type="entry name" value="PROTEIN YEEZ"/>
    <property type="match status" value="1"/>
</dbReference>
<evidence type="ECO:0000313" key="3">
    <source>
        <dbReference type="Proteomes" id="UP001152755"/>
    </source>
</evidence>
<dbReference type="EMBL" id="JANRHA010000003">
    <property type="protein sequence ID" value="MDG3014081.1"/>
    <property type="molecule type" value="Genomic_DNA"/>
</dbReference>
<dbReference type="RefSeq" id="WP_277831940.1">
    <property type="nucleotide sequence ID" value="NZ_JAAIVF010000002.1"/>
</dbReference>
<keyword evidence="3" id="KW-1185">Reference proteome</keyword>
<dbReference type="AlphaFoldDB" id="A0A9X4LYS1"/>
<comment type="caution">
    <text evidence="2">The sequence shown here is derived from an EMBL/GenBank/DDBJ whole genome shotgun (WGS) entry which is preliminary data.</text>
</comment>
<feature type="domain" description="NAD-dependent epimerase/dehydratase" evidence="1">
    <location>
        <begin position="3"/>
        <end position="214"/>
    </location>
</feature>
<reference evidence="2" key="1">
    <citation type="submission" date="2022-08" db="EMBL/GenBank/DDBJ databases">
        <title>Genome analysis of Corynebacteriales strain.</title>
        <authorList>
            <person name="Lee S.D."/>
        </authorList>
    </citation>
    <scope>NUCLEOTIDE SEQUENCE</scope>
    <source>
        <strain evidence="2">D3-21</strain>
    </source>
</reference>
<dbReference type="Pfam" id="PF01370">
    <property type="entry name" value="Epimerase"/>
    <property type="match status" value="1"/>
</dbReference>
<dbReference type="GO" id="GO:0004029">
    <property type="term" value="F:aldehyde dehydrogenase (NAD+) activity"/>
    <property type="evidence" value="ECO:0007669"/>
    <property type="project" value="TreeGrafter"/>
</dbReference>
<accession>A0A9X4LYS1</accession>
<evidence type="ECO:0000259" key="1">
    <source>
        <dbReference type="Pfam" id="PF01370"/>
    </source>
</evidence>